<name>A0A8S3Z947_9EUPU</name>
<gene>
    <name evidence="5" type="ORF">CUNI_LOCUS10286</name>
</gene>
<protein>
    <submittedName>
        <fullName evidence="5">Uncharacterized protein</fullName>
    </submittedName>
</protein>
<comment type="caution">
    <text evidence="5">The sequence shown here is derived from an EMBL/GenBank/DDBJ whole genome shotgun (WGS) entry which is preliminary data.</text>
</comment>
<evidence type="ECO:0000256" key="4">
    <source>
        <dbReference type="SAM" id="SignalP"/>
    </source>
</evidence>
<organism evidence="5 6">
    <name type="scientific">Candidula unifasciata</name>
    <dbReference type="NCBI Taxonomy" id="100452"/>
    <lineage>
        <taxon>Eukaryota</taxon>
        <taxon>Metazoa</taxon>
        <taxon>Spiralia</taxon>
        <taxon>Lophotrochozoa</taxon>
        <taxon>Mollusca</taxon>
        <taxon>Gastropoda</taxon>
        <taxon>Heterobranchia</taxon>
        <taxon>Euthyneura</taxon>
        <taxon>Panpulmonata</taxon>
        <taxon>Eupulmonata</taxon>
        <taxon>Stylommatophora</taxon>
        <taxon>Helicina</taxon>
        <taxon>Helicoidea</taxon>
        <taxon>Geomitridae</taxon>
        <taxon>Candidula</taxon>
    </lineage>
</organism>
<dbReference type="SMART" id="SM00369">
    <property type="entry name" value="LRR_TYP"/>
    <property type="match status" value="6"/>
</dbReference>
<dbReference type="PROSITE" id="PS51450">
    <property type="entry name" value="LRR"/>
    <property type="match status" value="4"/>
</dbReference>
<evidence type="ECO:0000256" key="3">
    <source>
        <dbReference type="ARBA" id="ARBA00022737"/>
    </source>
</evidence>
<proteinExistence type="predicted"/>
<accession>A0A8S3Z947</accession>
<feature type="chain" id="PRO_5035767240" evidence="4">
    <location>
        <begin position="23"/>
        <end position="488"/>
    </location>
</feature>
<feature type="signal peptide" evidence="4">
    <location>
        <begin position="1"/>
        <end position="22"/>
    </location>
</feature>
<dbReference type="Pfam" id="PF13855">
    <property type="entry name" value="LRR_8"/>
    <property type="match status" value="2"/>
</dbReference>
<dbReference type="OrthoDB" id="676979at2759"/>
<dbReference type="InterPro" id="IPR001611">
    <property type="entry name" value="Leu-rich_rpt"/>
</dbReference>
<keyword evidence="6" id="KW-1185">Reference proteome</keyword>
<dbReference type="InterPro" id="IPR003591">
    <property type="entry name" value="Leu-rich_rpt_typical-subtyp"/>
</dbReference>
<dbReference type="EMBL" id="CAJHNH020001857">
    <property type="protein sequence ID" value="CAG5124728.1"/>
    <property type="molecule type" value="Genomic_DNA"/>
</dbReference>
<evidence type="ECO:0000256" key="1">
    <source>
        <dbReference type="ARBA" id="ARBA00022614"/>
    </source>
</evidence>
<dbReference type="AlphaFoldDB" id="A0A8S3Z947"/>
<keyword evidence="3" id="KW-0677">Repeat</keyword>
<evidence type="ECO:0000313" key="6">
    <source>
        <dbReference type="Proteomes" id="UP000678393"/>
    </source>
</evidence>
<dbReference type="InterPro" id="IPR032675">
    <property type="entry name" value="LRR_dom_sf"/>
</dbReference>
<dbReference type="InterPro" id="IPR050328">
    <property type="entry name" value="Dev_Immune_Receptor"/>
</dbReference>
<dbReference type="Gene3D" id="3.80.10.10">
    <property type="entry name" value="Ribonuclease Inhibitor"/>
    <property type="match status" value="3"/>
</dbReference>
<dbReference type="PANTHER" id="PTHR24373">
    <property type="entry name" value="SLIT RELATED LEUCINE-RICH REPEAT NEURONAL PROTEIN"/>
    <property type="match status" value="1"/>
</dbReference>
<reference evidence="5" key="1">
    <citation type="submission" date="2021-04" db="EMBL/GenBank/DDBJ databases">
        <authorList>
            <consortium name="Molecular Ecology Group"/>
        </authorList>
    </citation>
    <scope>NUCLEOTIDE SEQUENCE</scope>
</reference>
<keyword evidence="2 4" id="KW-0732">Signal</keyword>
<keyword evidence="1" id="KW-0433">Leucine-rich repeat</keyword>
<sequence>MFRKVQLVSVLVLGVFLPVLVAGQCPVKECYCDMVSILCEFKGFTSLPAFNVTQQTNQTSLILDTNEITSIPARSLPANLTQLSLDENPILTVDDAAFDASANTLNTLSISKARFTRIPDAFLHLHALTQFTIYDTNITDWNTNAMKNIGKTLQTFYFTQAGLNTWPDCIQYFTHLTDLTVSFTSIEQIPDNTFSNLATSLKTLSLINNNLSTLPKSLSNLKALEMLYLSTNKIVDVSSLPLTAKLKTLTLDGNRISDGNLLSNLLRRYADSLVSFSLADNRLSAIPDLSFLKSATEFYFTNNQISDAYSGSLPSDTFNIDLQNNILTAIPSVFQNLTSVLSLLLSSNIIRAIREGDIPQWITQIQLDYNFITQLTDTSFPVNSSLTSLDLDYNPISDISASAFVNLHFLTGISIKGSKLTRVPLALTTLAPLNFIDLSDSKYLVCTCLEKSLGPWLKHFEEYTVDGNCGEISIYDFFVNLSPACPTS</sequence>
<dbReference type="PANTHER" id="PTHR24373:SF275">
    <property type="entry name" value="TIR DOMAIN-CONTAINING PROTEIN"/>
    <property type="match status" value="1"/>
</dbReference>
<evidence type="ECO:0000256" key="2">
    <source>
        <dbReference type="ARBA" id="ARBA00022729"/>
    </source>
</evidence>
<evidence type="ECO:0000313" key="5">
    <source>
        <dbReference type="EMBL" id="CAG5124728.1"/>
    </source>
</evidence>
<dbReference type="SUPFAM" id="SSF52058">
    <property type="entry name" value="L domain-like"/>
    <property type="match status" value="2"/>
</dbReference>
<dbReference type="Proteomes" id="UP000678393">
    <property type="component" value="Unassembled WGS sequence"/>
</dbReference>